<feature type="domain" description="DSBA-like thioredoxin" evidence="1">
    <location>
        <begin position="33"/>
        <end position="235"/>
    </location>
</feature>
<dbReference type="AlphaFoldDB" id="A0A316A9P4"/>
<sequence length="265" mass="29155">MKVVDGELMLAPFCDKNSFIGLLKLLTMEKMKVEIWSDVMCPFCYIGKRKFETALDGFEHKNQIEVEWKSFQLNPDLKTEPGRSINDYLAEVKGWSPEYAAEANAYVSGIAAEVGLEYHMDKAVLANSFDAHRFAHYAKTQGKGDQAEEQLFKAYFTDGKNTADIDTLVDLGAAIGLDAEALRAVLEGDDFAEEVRRDIYEAHQVGAKGVPFFVLDRKFAVSGAQQPETFAGALAQAFGKWSESNPVQPISLADGASCNVEGACD</sequence>
<accession>A0A316A9P4</accession>
<dbReference type="Pfam" id="PF01323">
    <property type="entry name" value="DSBA"/>
    <property type="match status" value="1"/>
</dbReference>
<dbReference type="InterPro" id="IPR001853">
    <property type="entry name" value="DSBA-like_thioredoxin_dom"/>
</dbReference>
<name>A0A316A9P4_9BACT</name>
<evidence type="ECO:0000313" key="3">
    <source>
        <dbReference type="Proteomes" id="UP000245880"/>
    </source>
</evidence>
<dbReference type="CDD" id="cd03024">
    <property type="entry name" value="DsbA_FrnE"/>
    <property type="match status" value="1"/>
</dbReference>
<keyword evidence="2" id="KW-0413">Isomerase</keyword>
<reference evidence="2 3" key="1">
    <citation type="submission" date="2018-03" db="EMBL/GenBank/DDBJ databases">
        <title>Genomic Encyclopedia of Archaeal and Bacterial Type Strains, Phase II (KMG-II): from individual species to whole genera.</title>
        <authorList>
            <person name="Goeker M."/>
        </authorList>
    </citation>
    <scope>NUCLEOTIDE SEQUENCE [LARGE SCALE GENOMIC DNA]</scope>
    <source>
        <strain evidence="2 3">DSM 100346</strain>
    </source>
</reference>
<comment type="caution">
    <text evidence="2">The sequence shown here is derived from an EMBL/GenBank/DDBJ whole genome shotgun (WGS) entry which is preliminary data.</text>
</comment>
<evidence type="ECO:0000313" key="2">
    <source>
        <dbReference type="EMBL" id="PWJ54485.1"/>
    </source>
</evidence>
<dbReference type="EMBL" id="QGDT01000017">
    <property type="protein sequence ID" value="PWJ54485.1"/>
    <property type="molecule type" value="Genomic_DNA"/>
</dbReference>
<organism evidence="2 3">
    <name type="scientific">Dyadobacter jejuensis</name>
    <dbReference type="NCBI Taxonomy" id="1082580"/>
    <lineage>
        <taxon>Bacteria</taxon>
        <taxon>Pseudomonadati</taxon>
        <taxon>Bacteroidota</taxon>
        <taxon>Cytophagia</taxon>
        <taxon>Cytophagales</taxon>
        <taxon>Spirosomataceae</taxon>
        <taxon>Dyadobacter</taxon>
    </lineage>
</organism>
<gene>
    <name evidence="2" type="ORF">CLV98_11723</name>
</gene>
<protein>
    <submittedName>
        <fullName evidence="2">Putative DsbA family dithiol-disulfide isomerase</fullName>
    </submittedName>
</protein>
<evidence type="ECO:0000259" key="1">
    <source>
        <dbReference type="Pfam" id="PF01323"/>
    </source>
</evidence>
<dbReference type="PANTHER" id="PTHR13887:SF41">
    <property type="entry name" value="THIOREDOXIN SUPERFAMILY PROTEIN"/>
    <property type="match status" value="1"/>
</dbReference>
<dbReference type="SUPFAM" id="SSF52833">
    <property type="entry name" value="Thioredoxin-like"/>
    <property type="match status" value="1"/>
</dbReference>
<dbReference type="GO" id="GO:0016491">
    <property type="term" value="F:oxidoreductase activity"/>
    <property type="evidence" value="ECO:0007669"/>
    <property type="project" value="InterPro"/>
</dbReference>
<proteinExistence type="predicted"/>
<dbReference type="PANTHER" id="PTHR13887">
    <property type="entry name" value="GLUTATHIONE S-TRANSFERASE KAPPA"/>
    <property type="match status" value="1"/>
</dbReference>
<dbReference type="InterPro" id="IPR036249">
    <property type="entry name" value="Thioredoxin-like_sf"/>
</dbReference>
<dbReference type="Proteomes" id="UP000245880">
    <property type="component" value="Unassembled WGS sequence"/>
</dbReference>
<dbReference type="GO" id="GO:0016853">
    <property type="term" value="F:isomerase activity"/>
    <property type="evidence" value="ECO:0007669"/>
    <property type="project" value="UniProtKB-KW"/>
</dbReference>
<dbReference type="Gene3D" id="3.40.30.10">
    <property type="entry name" value="Glutaredoxin"/>
    <property type="match status" value="1"/>
</dbReference>
<keyword evidence="3" id="KW-1185">Reference proteome</keyword>